<dbReference type="SMART" id="SM00064">
    <property type="entry name" value="FYVE"/>
    <property type="match status" value="2"/>
</dbReference>
<feature type="domain" description="J" evidence="7">
    <location>
        <begin position="76"/>
        <end position="133"/>
    </location>
</feature>
<dbReference type="GO" id="GO:0008270">
    <property type="term" value="F:zinc ion binding"/>
    <property type="evidence" value="ECO:0007669"/>
    <property type="project" value="UniProtKB-KW"/>
</dbReference>
<dbReference type="EMBL" id="JBGBPQ010000024">
    <property type="protein sequence ID" value="KAL1499773.1"/>
    <property type="molecule type" value="Genomic_DNA"/>
</dbReference>
<comment type="caution">
    <text evidence="9">The sequence shown here is derived from an EMBL/GenBank/DDBJ whole genome shotgun (WGS) entry which is preliminary data.</text>
</comment>
<dbReference type="InterPro" id="IPR036871">
    <property type="entry name" value="PX_dom_sf"/>
</dbReference>
<evidence type="ECO:0000256" key="6">
    <source>
        <dbReference type="SAM" id="MobiDB-lite"/>
    </source>
</evidence>
<dbReference type="InterPro" id="IPR017455">
    <property type="entry name" value="Znf_FYVE-rel"/>
</dbReference>
<gene>
    <name evidence="9" type="ORF">AB1Y20_012459</name>
</gene>
<keyword evidence="5" id="KW-0175">Coiled coil</keyword>
<dbReference type="SUPFAM" id="SSF64268">
    <property type="entry name" value="PX domain"/>
    <property type="match status" value="1"/>
</dbReference>
<dbReference type="SUPFAM" id="SSF57903">
    <property type="entry name" value="FYVE/PHD zinc finger"/>
    <property type="match status" value="2"/>
</dbReference>
<dbReference type="InterPro" id="IPR000306">
    <property type="entry name" value="Znf_FYVE"/>
</dbReference>
<evidence type="ECO:0000256" key="4">
    <source>
        <dbReference type="PROSITE-ProRule" id="PRU00091"/>
    </source>
</evidence>
<dbReference type="Gene3D" id="3.30.40.10">
    <property type="entry name" value="Zinc/RING finger domain, C3HC4 (zinc finger)"/>
    <property type="match status" value="2"/>
</dbReference>
<evidence type="ECO:0000256" key="5">
    <source>
        <dbReference type="SAM" id="Coils"/>
    </source>
</evidence>
<sequence>MGEWVPDAHARECALCARRFSLLRRRHHCRACGSACCELCAQDKVLVLPPRFGVGDAAQRVCDRCRQELPQLCRQSYYQLLGVRRDATAEQLEYAFVRLAGGGAPVGSEWRAIRNAYDVLSDEEWRAQYDERLRREAEVAALLPRETGTPFDARAASCGHSAVRCQARGVHEEEICQTPFNALKRRHHCRACGRSVCGGCSPFQRLLPHLGHTYFPVLHLSLPCLCPCLCPSPSLRDTALSSPFPFAKVRQCVQCEADATHAAARAKRSPSPPLHPSSARAVESDADGGGGGFPHPSVKGGRGAVQTLLASLRLDCAIRSAAPVLRDGMTRLVYPICVGFTPSDASHASAELLRRLRDWGGAIDWAAALVQRQREADARVQRLRGAAQAAVRRSASAGVRRRPSNTTTPCLGADVEMHSYVQILPRLPGKLLLVPRLDEDAPSMDGQALVQRQLELDVYLRAVLRLPQLQQSLALKRFLCEGFASDSATTDAELAEEMEQMPTVENWLRFKAEERYIRERVKGLQEREARASRRLADMQRRAESRSRREERWLREEASRCSSRIKAIEARLPRQVRMVSVAVERCQLQERSKRLLLLRPAYDSVAQRADAAARSEELHGRQELIRLLQSWRESQPMEQAAMKDAETECVDDKEMWHVDEFDWLVVHGSWRPEVQCERLAPSASRLLEERRTLHDGLLQLAPRLELEESERAAEQAMCSSHEKLLAEIERHIAQESALAEREESQLQAAINANVAEAACRRAKEQVLEEALAEAEDAAEVRMAAIDQRRGRYAARKVHRTACQRASEKHAEMIEADKATRLRSNSWMLLSNAAACQMARLLLERYRCTKQQQPLPRVRVSFLYEREADSDARTITPVLQMVSERRKPLYRFDRSTEDSERQALKSLCGDAAKRTAIAMDALALQDVEIGSQRAEIIVAQRRSREDATHAICRPQLGVDEPPEFNMLIETEDRFMKRIVARLEALDAMIAAAAEAQKQEAARSEKELHELWQLARLQQGHTVALHQIECAIRSRQIDLDAEEELVRAERAAAAAKVGAITTPIAALRVCFLPLKPQLLELRSTATSALSVLDEAAALTSKLHEEARSRIARYSARIEREGVWLETERTRLYEQRASKARLFFDCAVEEAAQAEAAEASRADLSAERKARVALAPIPDTLAQQHTMHSIVAERLDFLRKETHQASTKLVECCYLYPRLTARIVSTPDHSVEPAPSADAPGDWSTEPIDSEEDELFRKRIQSSLDSLFDMEKDIQSEQEVAEMLCNQMSGAEDWVEALQSALDEVDAQAVEEKRLRKLRLDVKRERTALATSITAALEAWIEDVEREVAALATPAARASSLHHSWQSAPALGFLQRETVTAFDESCRRLRKREARLTALLTSEWQEPSVEEAGSPSAINAQVGRPPAASMPEEEWEAKKLADLRETAEAQAKLRPLLIAVVEAQESLISMEREAANLFEAIGKAQQVLSARLERWDSDAFSSQWAAAAQKLHAKDRSTALLLERRRVLREKATTELHEHVPATLSTLPKYISEVELSQQRCRAFRASLLPASLLMQEEVTAADHIAIVCAERSRIAKRDLADVRLSTLLIDHGR</sequence>
<evidence type="ECO:0000256" key="1">
    <source>
        <dbReference type="ARBA" id="ARBA00022723"/>
    </source>
</evidence>
<dbReference type="GO" id="GO:0035091">
    <property type="term" value="F:phosphatidylinositol binding"/>
    <property type="evidence" value="ECO:0007669"/>
    <property type="project" value="InterPro"/>
</dbReference>
<feature type="region of interest" description="Disordered" evidence="6">
    <location>
        <begin position="1406"/>
        <end position="1428"/>
    </location>
</feature>
<keyword evidence="2 4" id="KW-0863">Zinc-finger</keyword>
<feature type="domain" description="FYVE-type" evidence="8">
    <location>
        <begin position="7"/>
        <end position="70"/>
    </location>
</feature>
<evidence type="ECO:0000313" key="10">
    <source>
        <dbReference type="Proteomes" id="UP001515480"/>
    </source>
</evidence>
<dbReference type="PROSITE" id="PS50076">
    <property type="entry name" value="DNAJ_2"/>
    <property type="match status" value="1"/>
</dbReference>
<feature type="region of interest" description="Disordered" evidence="6">
    <location>
        <begin position="1224"/>
        <end position="1244"/>
    </location>
</feature>
<dbReference type="CDD" id="cd06093">
    <property type="entry name" value="PX_domain"/>
    <property type="match status" value="1"/>
</dbReference>
<evidence type="ECO:0000259" key="7">
    <source>
        <dbReference type="PROSITE" id="PS50076"/>
    </source>
</evidence>
<evidence type="ECO:0008006" key="11">
    <source>
        <dbReference type="Google" id="ProtNLM"/>
    </source>
</evidence>
<dbReference type="PROSITE" id="PS50178">
    <property type="entry name" value="ZF_FYVE"/>
    <property type="match status" value="2"/>
</dbReference>
<dbReference type="InterPro" id="IPR011011">
    <property type="entry name" value="Znf_FYVE_PHD"/>
</dbReference>
<accession>A0AB34IIH8</accession>
<dbReference type="Proteomes" id="UP001515480">
    <property type="component" value="Unassembled WGS sequence"/>
</dbReference>
<reference evidence="9 10" key="1">
    <citation type="journal article" date="2024" name="Science">
        <title>Giant polyketide synthase enzymes in the biosynthesis of giant marine polyether toxins.</title>
        <authorList>
            <person name="Fallon T.R."/>
            <person name="Shende V.V."/>
            <person name="Wierzbicki I.H."/>
            <person name="Pendleton A.L."/>
            <person name="Watervoot N.F."/>
            <person name="Auber R.P."/>
            <person name="Gonzalez D.J."/>
            <person name="Wisecaver J.H."/>
            <person name="Moore B.S."/>
        </authorList>
    </citation>
    <scope>NUCLEOTIDE SEQUENCE [LARGE SCALE GENOMIC DNA]</scope>
    <source>
        <strain evidence="9 10">12B1</strain>
    </source>
</reference>
<evidence type="ECO:0000259" key="8">
    <source>
        <dbReference type="PROSITE" id="PS50178"/>
    </source>
</evidence>
<dbReference type="CDD" id="cd06257">
    <property type="entry name" value="DnaJ"/>
    <property type="match status" value="1"/>
</dbReference>
<feature type="coiled-coil region" evidence="5">
    <location>
        <begin position="724"/>
        <end position="786"/>
    </location>
</feature>
<proteinExistence type="predicted"/>
<dbReference type="PANTHER" id="PTHR39490">
    <property type="entry name" value="ARRESTIN DOMAIN-CONTAINING PROTEIN D"/>
    <property type="match status" value="1"/>
</dbReference>
<evidence type="ECO:0000256" key="2">
    <source>
        <dbReference type="ARBA" id="ARBA00022771"/>
    </source>
</evidence>
<dbReference type="Gene3D" id="1.10.287.110">
    <property type="entry name" value="DnaJ domain"/>
    <property type="match status" value="1"/>
</dbReference>
<dbReference type="InterPro" id="IPR001623">
    <property type="entry name" value="DnaJ_domain"/>
</dbReference>
<dbReference type="Pfam" id="PF01363">
    <property type="entry name" value="FYVE"/>
    <property type="match status" value="2"/>
</dbReference>
<keyword evidence="3" id="KW-0862">Zinc</keyword>
<dbReference type="InterPro" id="IPR036869">
    <property type="entry name" value="J_dom_sf"/>
</dbReference>
<protein>
    <recommendedName>
        <fullName evidence="11">1-phosphatidylinositol-3-phosphate 5-kinase</fullName>
    </recommendedName>
</protein>
<organism evidence="9 10">
    <name type="scientific">Prymnesium parvum</name>
    <name type="common">Toxic golden alga</name>
    <dbReference type="NCBI Taxonomy" id="97485"/>
    <lineage>
        <taxon>Eukaryota</taxon>
        <taxon>Haptista</taxon>
        <taxon>Haptophyta</taxon>
        <taxon>Prymnesiophyceae</taxon>
        <taxon>Prymnesiales</taxon>
        <taxon>Prymnesiaceae</taxon>
        <taxon>Prymnesium</taxon>
    </lineage>
</organism>
<keyword evidence="1" id="KW-0479">Metal-binding</keyword>
<dbReference type="PANTHER" id="PTHR39490:SF13">
    <property type="entry name" value="FYVE-TYPE DOMAIN-CONTAINING PROTEIN"/>
    <property type="match status" value="1"/>
</dbReference>
<dbReference type="SUPFAM" id="SSF46565">
    <property type="entry name" value="Chaperone J-domain"/>
    <property type="match status" value="1"/>
</dbReference>
<name>A0AB34IIH8_PRYPA</name>
<evidence type="ECO:0000256" key="3">
    <source>
        <dbReference type="ARBA" id="ARBA00022833"/>
    </source>
</evidence>
<feature type="region of interest" description="Disordered" evidence="6">
    <location>
        <begin position="264"/>
        <end position="299"/>
    </location>
</feature>
<dbReference type="InterPro" id="IPR052113">
    <property type="entry name" value="FYVE-type_Zinc_Finger"/>
</dbReference>
<keyword evidence="10" id="KW-1185">Reference proteome</keyword>
<dbReference type="InterPro" id="IPR013083">
    <property type="entry name" value="Znf_RING/FYVE/PHD"/>
</dbReference>
<evidence type="ECO:0000313" key="9">
    <source>
        <dbReference type="EMBL" id="KAL1499773.1"/>
    </source>
</evidence>
<feature type="domain" description="FYVE-type" evidence="8">
    <location>
        <begin position="167"/>
        <end position="260"/>
    </location>
</feature>